<dbReference type="AlphaFoldDB" id="A0A839GN31"/>
<dbReference type="InterPro" id="IPR025250">
    <property type="entry name" value="DUF4199"/>
</dbReference>
<gene>
    <name evidence="2" type="ORF">FHS90_004058</name>
</gene>
<feature type="transmembrane region" description="Helical" evidence="1">
    <location>
        <begin position="12"/>
        <end position="31"/>
    </location>
</feature>
<evidence type="ECO:0000313" key="3">
    <source>
        <dbReference type="Proteomes" id="UP000563094"/>
    </source>
</evidence>
<protein>
    <recommendedName>
        <fullName evidence="4">DUF4199 domain-containing protein</fullName>
    </recommendedName>
</protein>
<dbReference type="EMBL" id="JACJIQ010000021">
    <property type="protein sequence ID" value="MBA9079323.1"/>
    <property type="molecule type" value="Genomic_DNA"/>
</dbReference>
<reference evidence="2 3" key="1">
    <citation type="submission" date="2020-08" db="EMBL/GenBank/DDBJ databases">
        <title>Genomic Encyclopedia of Type Strains, Phase IV (KMG-IV): sequencing the most valuable type-strain genomes for metagenomic binning, comparative biology and taxonomic classification.</title>
        <authorList>
            <person name="Goeker M."/>
        </authorList>
    </citation>
    <scope>NUCLEOTIDE SEQUENCE [LARGE SCALE GENOMIC DNA]</scope>
    <source>
        <strain evidence="2 3">DSM 29854</strain>
    </source>
</reference>
<evidence type="ECO:0000256" key="1">
    <source>
        <dbReference type="SAM" id="Phobius"/>
    </source>
</evidence>
<feature type="transmembrane region" description="Helical" evidence="1">
    <location>
        <begin position="77"/>
        <end position="99"/>
    </location>
</feature>
<name>A0A839GN31_9BACT</name>
<feature type="transmembrane region" description="Helical" evidence="1">
    <location>
        <begin position="152"/>
        <end position="170"/>
    </location>
</feature>
<organism evidence="2 3">
    <name type="scientific">Rufibacter quisquiliarum</name>
    <dbReference type="NCBI Taxonomy" id="1549639"/>
    <lineage>
        <taxon>Bacteria</taxon>
        <taxon>Pseudomonadati</taxon>
        <taxon>Bacteroidota</taxon>
        <taxon>Cytophagia</taxon>
        <taxon>Cytophagales</taxon>
        <taxon>Hymenobacteraceae</taxon>
        <taxon>Rufibacter</taxon>
    </lineage>
</organism>
<keyword evidence="1" id="KW-0812">Transmembrane</keyword>
<evidence type="ECO:0000313" key="2">
    <source>
        <dbReference type="EMBL" id="MBA9079323.1"/>
    </source>
</evidence>
<dbReference type="Proteomes" id="UP000563094">
    <property type="component" value="Unassembled WGS sequence"/>
</dbReference>
<sequence length="172" mass="19397">MFDRAVVNTAIRYGVTGGVVGVVYVVSLALLGLENPYANVAEVSSIVFFIPVFIILATKYYKKYYGAEIGFAKAFKVGLATTFFLAFTTAVLLCIFSLLAGEEMIQQYIILEQENMRLHQKELIQMMGEPNYKFAFEKLKELNATTLAQRTFMFRMLAGFLTSIVSSVFFRK</sequence>
<dbReference type="Pfam" id="PF13858">
    <property type="entry name" value="DUF4199"/>
    <property type="match status" value="1"/>
</dbReference>
<proteinExistence type="predicted"/>
<dbReference type="RefSeq" id="WP_066837039.1">
    <property type="nucleotide sequence ID" value="NZ_JACJIQ010000021.1"/>
</dbReference>
<feature type="transmembrane region" description="Helical" evidence="1">
    <location>
        <begin position="37"/>
        <end position="56"/>
    </location>
</feature>
<comment type="caution">
    <text evidence="2">The sequence shown here is derived from an EMBL/GenBank/DDBJ whole genome shotgun (WGS) entry which is preliminary data.</text>
</comment>
<keyword evidence="3" id="KW-1185">Reference proteome</keyword>
<evidence type="ECO:0008006" key="4">
    <source>
        <dbReference type="Google" id="ProtNLM"/>
    </source>
</evidence>
<keyword evidence="1" id="KW-1133">Transmembrane helix</keyword>
<keyword evidence="1" id="KW-0472">Membrane</keyword>
<accession>A0A839GN31</accession>